<keyword evidence="2" id="KW-0813">Transport</keyword>
<evidence type="ECO:0000313" key="7">
    <source>
        <dbReference type="Proteomes" id="UP000199256"/>
    </source>
</evidence>
<dbReference type="InterPro" id="IPR035938">
    <property type="entry name" value="Hemerythrin-like_sf"/>
</dbReference>
<dbReference type="InterPro" id="IPR016131">
    <property type="entry name" value="Haemerythrin_Fe_BS"/>
</dbReference>
<evidence type="ECO:0000313" key="6">
    <source>
        <dbReference type="EMBL" id="SEL36854.1"/>
    </source>
</evidence>
<comment type="similarity">
    <text evidence="1">Belongs to the hemerythrin family.</text>
</comment>
<dbReference type="RefSeq" id="WP_090254704.1">
    <property type="nucleotide sequence ID" value="NZ_FOAA01000014.1"/>
</dbReference>
<dbReference type="InterPro" id="IPR012827">
    <property type="entry name" value="Hemerythrin_metal-bd"/>
</dbReference>
<evidence type="ECO:0000256" key="3">
    <source>
        <dbReference type="ARBA" id="ARBA00022723"/>
    </source>
</evidence>
<name>A0A1H7PN84_9GAMM</name>
<dbReference type="EMBL" id="FOAA01000014">
    <property type="protein sequence ID" value="SEL36854.1"/>
    <property type="molecule type" value="Genomic_DNA"/>
</dbReference>
<evidence type="ECO:0000256" key="4">
    <source>
        <dbReference type="ARBA" id="ARBA00023004"/>
    </source>
</evidence>
<gene>
    <name evidence="6" type="ORF">SAMN05444515_11474</name>
</gene>
<dbReference type="Pfam" id="PF01814">
    <property type="entry name" value="Hemerythrin"/>
    <property type="match status" value="1"/>
</dbReference>
<dbReference type="STRING" id="1396821.SAMN05444515_11474"/>
<dbReference type="AlphaFoldDB" id="A0A1H7PN84"/>
<evidence type="ECO:0000259" key="5">
    <source>
        <dbReference type="Pfam" id="PF01814"/>
    </source>
</evidence>
<dbReference type="GO" id="GO:0046872">
    <property type="term" value="F:metal ion binding"/>
    <property type="evidence" value="ECO:0007669"/>
    <property type="project" value="UniProtKB-KW"/>
</dbReference>
<dbReference type="InterPro" id="IPR012312">
    <property type="entry name" value="Hemerythrin-like"/>
</dbReference>
<keyword evidence="2" id="KW-0561">Oxygen transport</keyword>
<accession>A0A1H7PN84</accession>
<evidence type="ECO:0000256" key="1">
    <source>
        <dbReference type="ARBA" id="ARBA00010587"/>
    </source>
</evidence>
<protein>
    <submittedName>
        <fullName evidence="6">Hemerythrin</fullName>
    </submittedName>
</protein>
<dbReference type="OrthoDB" id="5296936at2"/>
<dbReference type="NCBIfam" id="TIGR02481">
    <property type="entry name" value="hemeryth_dom"/>
    <property type="match status" value="1"/>
</dbReference>
<dbReference type="GO" id="GO:0005344">
    <property type="term" value="F:oxygen carrier activity"/>
    <property type="evidence" value="ECO:0007669"/>
    <property type="project" value="UniProtKB-KW"/>
</dbReference>
<dbReference type="Gene3D" id="1.20.120.50">
    <property type="entry name" value="Hemerythrin-like"/>
    <property type="match status" value="1"/>
</dbReference>
<keyword evidence="7" id="KW-1185">Reference proteome</keyword>
<feature type="domain" description="Hemerythrin-like" evidence="5">
    <location>
        <begin position="14"/>
        <end position="131"/>
    </location>
</feature>
<sequence length="149" mass="17221">MSEHARVGDLPQVGVEFMDNDHEEAMGLLARVVETLEASRNDHAAPESLRRDLRDFIEHSRAHFRREEVIMKAVHFPPFHIHKNEHDQRLEELVTYVDDLDSGVIGLEDLKDKFLNEFLPWYQRHCATMDQATARYVEKQAAATGQSKA</sequence>
<reference evidence="7" key="1">
    <citation type="submission" date="2016-10" db="EMBL/GenBank/DDBJ databases">
        <authorList>
            <person name="Varghese N."/>
            <person name="Submissions S."/>
        </authorList>
    </citation>
    <scope>NUCLEOTIDE SEQUENCE [LARGE SCALE GENOMIC DNA]</scope>
    <source>
        <strain evidence="7">DSM 241</strain>
    </source>
</reference>
<dbReference type="Proteomes" id="UP000199256">
    <property type="component" value="Unassembled WGS sequence"/>
</dbReference>
<keyword evidence="3" id="KW-0479">Metal-binding</keyword>
<dbReference type="PANTHER" id="PTHR37164:SF1">
    <property type="entry name" value="BACTERIOHEMERYTHRIN"/>
    <property type="match status" value="1"/>
</dbReference>
<dbReference type="PROSITE" id="PS00550">
    <property type="entry name" value="HEMERYTHRINS"/>
    <property type="match status" value="1"/>
</dbReference>
<dbReference type="SUPFAM" id="SSF47188">
    <property type="entry name" value="Hemerythrin-like"/>
    <property type="match status" value="1"/>
</dbReference>
<dbReference type="CDD" id="cd12107">
    <property type="entry name" value="Hemerythrin"/>
    <property type="match status" value="1"/>
</dbReference>
<dbReference type="PANTHER" id="PTHR37164">
    <property type="entry name" value="BACTERIOHEMERYTHRIN"/>
    <property type="match status" value="1"/>
</dbReference>
<keyword evidence="4" id="KW-0408">Iron</keyword>
<dbReference type="InterPro" id="IPR050669">
    <property type="entry name" value="Hemerythrin"/>
</dbReference>
<organism evidence="6 7">
    <name type="scientific">Ectothiorhodospira marina</name>
    <dbReference type="NCBI Taxonomy" id="1396821"/>
    <lineage>
        <taxon>Bacteria</taxon>
        <taxon>Pseudomonadati</taxon>
        <taxon>Pseudomonadota</taxon>
        <taxon>Gammaproteobacteria</taxon>
        <taxon>Chromatiales</taxon>
        <taxon>Ectothiorhodospiraceae</taxon>
        <taxon>Ectothiorhodospira</taxon>
    </lineage>
</organism>
<proteinExistence type="inferred from homology"/>
<evidence type="ECO:0000256" key="2">
    <source>
        <dbReference type="ARBA" id="ARBA00022621"/>
    </source>
</evidence>